<reference evidence="1 2" key="1">
    <citation type="submission" date="2019-07" db="EMBL/GenBank/DDBJ databases">
        <authorList>
            <person name="Jastrzebski P J."/>
            <person name="Paukszto L."/>
            <person name="Jastrzebski P J."/>
        </authorList>
    </citation>
    <scope>NUCLEOTIDE SEQUENCE [LARGE SCALE GENOMIC DNA]</scope>
    <source>
        <strain evidence="1 2">WMS-il1</strain>
    </source>
</reference>
<dbReference type="Gene3D" id="1.25.40.280">
    <property type="entry name" value="alix/aip1 like domains"/>
    <property type="match status" value="1"/>
</dbReference>
<accession>A0A564YD53</accession>
<keyword evidence="2" id="KW-1185">Reference proteome</keyword>
<dbReference type="PANTHER" id="PTHR12860:SF0">
    <property type="entry name" value="SIGNAL RECOGNITION PARTICLE SUBUNIT SRP68"/>
    <property type="match status" value="1"/>
</dbReference>
<evidence type="ECO:0000313" key="1">
    <source>
        <dbReference type="EMBL" id="VUZ44523.1"/>
    </source>
</evidence>
<dbReference type="InterPro" id="IPR038499">
    <property type="entry name" value="BRO1_sf"/>
</dbReference>
<name>A0A564YD53_HYMDI</name>
<organism evidence="1 2">
    <name type="scientific">Hymenolepis diminuta</name>
    <name type="common">Rat tapeworm</name>
    <dbReference type="NCBI Taxonomy" id="6216"/>
    <lineage>
        <taxon>Eukaryota</taxon>
        <taxon>Metazoa</taxon>
        <taxon>Spiralia</taxon>
        <taxon>Lophotrochozoa</taxon>
        <taxon>Platyhelminthes</taxon>
        <taxon>Cestoda</taxon>
        <taxon>Eucestoda</taxon>
        <taxon>Cyclophyllidea</taxon>
        <taxon>Hymenolepididae</taxon>
        <taxon>Hymenolepis</taxon>
    </lineage>
</organism>
<dbReference type="PANTHER" id="PTHR12860">
    <property type="entry name" value="SIGNAL RECOGNITION PARTICLE 68 KDA PROTEIN"/>
    <property type="match status" value="1"/>
</dbReference>
<dbReference type="GO" id="GO:0030942">
    <property type="term" value="F:endoplasmic reticulum signal peptide binding"/>
    <property type="evidence" value="ECO:0007669"/>
    <property type="project" value="InterPro"/>
</dbReference>
<proteinExistence type="predicted"/>
<dbReference type="GO" id="GO:0005786">
    <property type="term" value="C:signal recognition particle, endoplasmic reticulum targeting"/>
    <property type="evidence" value="ECO:0007669"/>
    <property type="project" value="InterPro"/>
</dbReference>
<dbReference type="InterPro" id="IPR026258">
    <property type="entry name" value="SRP68"/>
</dbReference>
<dbReference type="GO" id="GO:0006614">
    <property type="term" value="P:SRP-dependent cotranslational protein targeting to membrane"/>
    <property type="evidence" value="ECO:0007669"/>
    <property type="project" value="InterPro"/>
</dbReference>
<gene>
    <name evidence="1" type="ORF">WMSIL1_LOCUS4721</name>
</gene>
<dbReference type="AlphaFoldDB" id="A0A564YD53"/>
<protein>
    <recommendedName>
        <fullName evidence="3">Signal recognition particle subunit SRP68</fullName>
    </recommendedName>
</protein>
<sequence length="276" mass="30870">MQYLKLNKTIWRTLYQLDSLIAHVAPEHQHPSWNHVTSGYHKSHEFARLYDTVLQNLQEVLSLPGEIEENVDIRALIKAKILAYKAMKCYYLALAYLRSNRYLECSSLLQRCRSETKDATKSLEKSTLPESVESEAVPGHTKAFLLDLMKDLEGQVDSEMLACKAVYMLELAAGGNTASIEEVNVSAALPRTVLKEPLIKSPGEFVPEKVVMRKLTTQPAPLVPFPPEYEAVPVKPAFFDLALNHIEFPEQPSKESAGAASLTGFVKGLLWGQSKK</sequence>
<evidence type="ECO:0000313" key="2">
    <source>
        <dbReference type="Proteomes" id="UP000321570"/>
    </source>
</evidence>
<dbReference type="GO" id="GO:0008312">
    <property type="term" value="F:7S RNA binding"/>
    <property type="evidence" value="ECO:0007669"/>
    <property type="project" value="InterPro"/>
</dbReference>
<dbReference type="Proteomes" id="UP000321570">
    <property type="component" value="Unassembled WGS sequence"/>
</dbReference>
<dbReference type="Pfam" id="PF16969">
    <property type="entry name" value="SRP68"/>
    <property type="match status" value="1"/>
</dbReference>
<dbReference type="GO" id="GO:0005047">
    <property type="term" value="F:signal recognition particle binding"/>
    <property type="evidence" value="ECO:0007669"/>
    <property type="project" value="InterPro"/>
</dbReference>
<dbReference type="EMBL" id="CABIJS010000131">
    <property type="protein sequence ID" value="VUZ44523.1"/>
    <property type="molecule type" value="Genomic_DNA"/>
</dbReference>
<evidence type="ECO:0008006" key="3">
    <source>
        <dbReference type="Google" id="ProtNLM"/>
    </source>
</evidence>